<dbReference type="PANTHER" id="PTHR38782">
    <property type="match status" value="1"/>
</dbReference>
<sequence length="345" mass="38258">MFFGLTLGQRITRFSILIVGIGAGGLVLANELETLDTVGDGERGFDCRELADRPAPESASDWFERSLWANHCYVFRARAVRISSSGVRTLALSHDVQEGVEREVARFLDGPPVVHERRGRIGRGTWTQEGERVPASPTAIMAHIEEHYRLSLGGEERIAGRSTVRLDVEPLDSMRYGHRLWLDRDSALPLKQMLIDTDGRVLETFQMTDLERPTLYDGYVVLDEPHEPPTDPWQPGWLPPGYVAQPVITSSSVHDAEVGHRLFSDGLSSLSLFVEPLDGDNPLLAPGMHRLGISFAAVRHMELGGQPMQVVVMGEVPPQVLLRVVEQVEWRPDQTASSTTTEASP</sequence>
<dbReference type="InterPro" id="IPR038484">
    <property type="entry name" value="MucB/RseB_C_sf"/>
</dbReference>
<name>A0ABV7LMY1_9GAMM</name>
<gene>
    <name evidence="7" type="ORF">ACFOEV_08675</name>
</gene>
<protein>
    <submittedName>
        <fullName evidence="7">MucB/RseB C-terminal domain-containing protein</fullName>
    </submittedName>
</protein>
<keyword evidence="3" id="KW-0732">Signal</keyword>
<comment type="similarity">
    <text evidence="2">Belongs to the RseB family.</text>
</comment>
<dbReference type="Proteomes" id="UP001595579">
    <property type="component" value="Unassembled WGS sequence"/>
</dbReference>
<dbReference type="PIRSF" id="PIRSF005427">
    <property type="entry name" value="RseB"/>
    <property type="match status" value="1"/>
</dbReference>
<dbReference type="Gene3D" id="3.30.200.100">
    <property type="entry name" value="MucB/RseB, C-terminal domain"/>
    <property type="match status" value="1"/>
</dbReference>
<evidence type="ECO:0000313" key="7">
    <source>
        <dbReference type="EMBL" id="MFC3283677.1"/>
    </source>
</evidence>
<dbReference type="Pfam" id="PF17188">
    <property type="entry name" value="MucB_RseB_C"/>
    <property type="match status" value="1"/>
</dbReference>
<reference evidence="8" key="1">
    <citation type="journal article" date="2019" name="Int. J. Syst. Evol. Microbiol.">
        <title>The Global Catalogue of Microorganisms (GCM) 10K type strain sequencing project: providing services to taxonomists for standard genome sequencing and annotation.</title>
        <authorList>
            <consortium name="The Broad Institute Genomics Platform"/>
            <consortium name="The Broad Institute Genome Sequencing Center for Infectious Disease"/>
            <person name="Wu L."/>
            <person name="Ma J."/>
        </authorList>
    </citation>
    <scope>NUCLEOTIDE SEQUENCE [LARGE SCALE GENOMIC DNA]</scope>
    <source>
        <strain evidence="8">CECT 7698</strain>
    </source>
</reference>
<keyword evidence="8" id="KW-1185">Reference proteome</keyword>
<dbReference type="CDD" id="cd16327">
    <property type="entry name" value="RseB"/>
    <property type="match status" value="1"/>
</dbReference>
<keyword evidence="4" id="KW-0574">Periplasm</keyword>
<feature type="domain" description="MucB/RseB C-terminal" evidence="6">
    <location>
        <begin position="230"/>
        <end position="329"/>
    </location>
</feature>
<evidence type="ECO:0000256" key="4">
    <source>
        <dbReference type="ARBA" id="ARBA00022764"/>
    </source>
</evidence>
<feature type="domain" description="MucB/RseB N-terminal" evidence="5">
    <location>
        <begin position="58"/>
        <end position="211"/>
    </location>
</feature>
<evidence type="ECO:0000313" key="8">
    <source>
        <dbReference type="Proteomes" id="UP001595579"/>
    </source>
</evidence>
<dbReference type="RefSeq" id="WP_386772890.1">
    <property type="nucleotide sequence ID" value="NZ_JBHRUG010000017.1"/>
</dbReference>
<comment type="caution">
    <text evidence="7">The sequence shown here is derived from an EMBL/GenBank/DDBJ whole genome shotgun (WGS) entry which is preliminary data.</text>
</comment>
<comment type="subcellular location">
    <subcellularLocation>
        <location evidence="1">Periplasm</location>
    </subcellularLocation>
</comment>
<evidence type="ECO:0000256" key="1">
    <source>
        <dbReference type="ARBA" id="ARBA00004418"/>
    </source>
</evidence>
<dbReference type="InterPro" id="IPR033436">
    <property type="entry name" value="MucB/RseB_C"/>
</dbReference>
<dbReference type="InterPro" id="IPR005588">
    <property type="entry name" value="MucB_RseB"/>
</dbReference>
<evidence type="ECO:0000259" key="5">
    <source>
        <dbReference type="Pfam" id="PF03888"/>
    </source>
</evidence>
<dbReference type="InterPro" id="IPR033434">
    <property type="entry name" value="MucB/RseB_N"/>
</dbReference>
<dbReference type="Gene3D" id="2.50.20.10">
    <property type="entry name" value="Lipoprotein localisation LolA/LolB/LppX"/>
    <property type="match status" value="1"/>
</dbReference>
<dbReference type="Pfam" id="PF03888">
    <property type="entry name" value="MucB_RseB"/>
    <property type="match status" value="1"/>
</dbReference>
<dbReference type="EMBL" id="JBHRUG010000017">
    <property type="protein sequence ID" value="MFC3283677.1"/>
    <property type="molecule type" value="Genomic_DNA"/>
</dbReference>
<proteinExistence type="inferred from homology"/>
<dbReference type="PANTHER" id="PTHR38782:SF1">
    <property type="entry name" value="SIGMA-E FACTOR REGULATORY PROTEIN RSEB"/>
    <property type="match status" value="1"/>
</dbReference>
<evidence type="ECO:0000256" key="3">
    <source>
        <dbReference type="ARBA" id="ARBA00022729"/>
    </source>
</evidence>
<organism evidence="7 8">
    <name type="scientific">Litchfieldella rifensis</name>
    <dbReference type="NCBI Taxonomy" id="762643"/>
    <lineage>
        <taxon>Bacteria</taxon>
        <taxon>Pseudomonadati</taxon>
        <taxon>Pseudomonadota</taxon>
        <taxon>Gammaproteobacteria</taxon>
        <taxon>Oceanospirillales</taxon>
        <taxon>Halomonadaceae</taxon>
        <taxon>Litchfieldella</taxon>
    </lineage>
</organism>
<evidence type="ECO:0000256" key="2">
    <source>
        <dbReference type="ARBA" id="ARBA00008150"/>
    </source>
</evidence>
<evidence type="ECO:0000259" key="6">
    <source>
        <dbReference type="Pfam" id="PF17188"/>
    </source>
</evidence>
<accession>A0ABV7LMY1</accession>